<dbReference type="GO" id="GO:0099002">
    <property type="term" value="P:symbiont genome ejection through host cell envelope, short tail mechanism"/>
    <property type="evidence" value="ECO:0007669"/>
    <property type="project" value="UniProtKB-KW"/>
</dbReference>
<evidence type="ECO:0000256" key="8">
    <source>
        <dbReference type="ARBA" id="ARBA00023009"/>
    </source>
</evidence>
<keyword evidence="8" id="KW-1171">Viral genome ejection through host cell envelope</keyword>
<dbReference type="EMBL" id="LR797815">
    <property type="protein sequence ID" value="CAB4240882.1"/>
    <property type="molecule type" value="Genomic_DNA"/>
</dbReference>
<evidence type="ECO:0000256" key="1">
    <source>
        <dbReference type="ARBA" id="ARBA00003421"/>
    </source>
</evidence>
<keyword evidence="7" id="KW-0118">Viral capsid assembly</keyword>
<evidence type="ECO:0000256" key="10">
    <source>
        <dbReference type="ARBA" id="ARBA00023296"/>
    </source>
</evidence>
<keyword evidence="9" id="KW-0231">Viral genome packaging</keyword>
<keyword evidence="10" id="KW-1160">Virus entry into host cell</keyword>
<evidence type="ECO:0000256" key="5">
    <source>
        <dbReference type="ARBA" id="ARBA00022612"/>
    </source>
</evidence>
<comment type="function">
    <text evidence="1">Forms the portal vertex of the capsid. This portal plays critical roles in head assembly, genome packaging, neck/tail attachment, and genome ejection. The portal protein multimerizes as a single ring-shaped homododecamer arranged around a central channel.</text>
</comment>
<evidence type="ECO:0000256" key="3">
    <source>
        <dbReference type="ARBA" id="ARBA00022470"/>
    </source>
</evidence>
<gene>
    <name evidence="12" type="ORF">UFOVP23_32</name>
</gene>
<keyword evidence="11" id="KW-0175">Coiled coil</keyword>
<accession>A0A6J5T9P4</accession>
<evidence type="ECO:0000256" key="9">
    <source>
        <dbReference type="ARBA" id="ARBA00023219"/>
    </source>
</evidence>
<name>A0A6J5T9P4_9CAUD</name>
<keyword evidence="5" id="KW-1188">Viral release from host cell</keyword>
<sequence length="543" mass="61604">MTCQPTEALQLGDTIPHAGDPEIAWLLKRRRHQLSIKQQWGSLFQKTYRLSQPNRNIFDMRPIGANPGTYNIQGIDIAWYVFDLTLAHATDVWVNEIVNALCPAGKKWLNFVAGNEIPEEQKEEVNKALQKRTDLFFKYLHKSNFDLTIHECFMDVAVSTAFMTINEAEDDSNPIVFISNPPDAVYAGEGAYGVFDIYFRDWVKLPIDNARQMWDDFKTPQYLTENIDDEVLLTVYEISYKDYRTGLWEYRVIHDATATLCYSRSDKTCPFVGWRVKKLAGETYGRGPAMDATPAAGTINQALYDEIVSANFRALPMYMGFEDGVFNPNNFKMIPNTILACAPTASGTWPLQPVPAAGDLQWSMLILNELRQQIHDIMHTSPLPAMDDPKATATEILKRSQVNIENRAAQYARIQQEFFRPFVARCIDILRRKGIWDDIEVDGDVIDIDFDTPLVTSQGQTEVLELMQHVQFVQSLYGQDAASAFYNTEKLSPWVADKLKINLELIKNEESLVEMMQQVEAAKAQMAEEAANQTQPAPQQGAA</sequence>
<evidence type="ECO:0000256" key="6">
    <source>
        <dbReference type="ARBA" id="ARBA00022844"/>
    </source>
</evidence>
<dbReference type="GO" id="GO:0044423">
    <property type="term" value="C:virion component"/>
    <property type="evidence" value="ECO:0007669"/>
    <property type="project" value="UniProtKB-KW"/>
</dbReference>
<organism evidence="12">
    <name type="scientific">uncultured Caudovirales phage</name>
    <dbReference type="NCBI Taxonomy" id="2100421"/>
    <lineage>
        <taxon>Viruses</taxon>
        <taxon>Duplodnaviria</taxon>
        <taxon>Heunggongvirae</taxon>
        <taxon>Uroviricota</taxon>
        <taxon>Caudoviricetes</taxon>
        <taxon>Peduoviridae</taxon>
        <taxon>Maltschvirus</taxon>
        <taxon>Maltschvirus maltsch</taxon>
    </lineage>
</organism>
<feature type="coiled-coil region" evidence="11">
    <location>
        <begin position="505"/>
        <end position="532"/>
    </location>
</feature>
<evidence type="ECO:0000256" key="7">
    <source>
        <dbReference type="ARBA" id="ARBA00022950"/>
    </source>
</evidence>
<reference evidence="12" key="1">
    <citation type="submission" date="2020-05" db="EMBL/GenBank/DDBJ databases">
        <authorList>
            <person name="Chiriac C."/>
            <person name="Salcher M."/>
            <person name="Ghai R."/>
            <person name="Kavagutti S V."/>
        </authorList>
    </citation>
    <scope>NUCLEOTIDE SEQUENCE</scope>
</reference>
<keyword evidence="4" id="KW-1162">Viral penetration into host cytoplasm</keyword>
<dbReference type="Pfam" id="PF12236">
    <property type="entry name" value="Head-tail_con"/>
    <property type="match status" value="1"/>
</dbReference>
<proteinExistence type="predicted"/>
<evidence type="ECO:0000256" key="4">
    <source>
        <dbReference type="ARBA" id="ARBA00022595"/>
    </source>
</evidence>
<evidence type="ECO:0000256" key="2">
    <source>
        <dbReference type="ARBA" id="ARBA00004328"/>
    </source>
</evidence>
<comment type="subcellular location">
    <subcellularLocation>
        <location evidence="2">Virion</location>
    </subcellularLocation>
</comment>
<evidence type="ECO:0000313" key="12">
    <source>
        <dbReference type="EMBL" id="CAB4240882.1"/>
    </source>
</evidence>
<keyword evidence="6" id="KW-0946">Virion</keyword>
<protein>
    <submittedName>
        <fullName evidence="12">Head-to-tail connector protein, podovirus-type</fullName>
    </submittedName>
</protein>
<dbReference type="InterPro" id="IPR020991">
    <property type="entry name" value="Connector_podovirus"/>
</dbReference>
<keyword evidence="3" id="KW-1244">Viral short tail ejection system</keyword>
<evidence type="ECO:0000256" key="11">
    <source>
        <dbReference type="SAM" id="Coils"/>
    </source>
</evidence>